<evidence type="ECO:0000259" key="7">
    <source>
        <dbReference type="PROSITE" id="PS50928"/>
    </source>
</evidence>
<evidence type="ECO:0000313" key="8">
    <source>
        <dbReference type="EMBL" id="BEH01883.1"/>
    </source>
</evidence>
<dbReference type="Proteomes" id="UP001431656">
    <property type="component" value="Chromosome"/>
</dbReference>
<dbReference type="RefSeq" id="WP_286268208.1">
    <property type="nucleotide sequence ID" value="NZ_AP028056.1"/>
</dbReference>
<dbReference type="Gene3D" id="1.10.3720.10">
    <property type="entry name" value="MetI-like"/>
    <property type="match status" value="1"/>
</dbReference>
<sequence>MTQPETAVPGQATDERPGTIHAVPLRRPGRVVAGAVMLLIGIWIIYQIITNPAFDWAFTFEAMNQTQVIRGFVTGTLVATVGAMILGVVLGVVLAVMRMSDNPILRWSAGIYVWFFRAIPRYVLLMILGAAGAFALGGLSVGIWPVDGTWQVVKVDLNRFSTTIWMAIIGLGLSEAAYMAEIARSGILSVDRGQWEAARAIGMSNGQTMRRIVLPQAMRVIVPPTGNETIAMFKDTSLLSALPLANEMFFQLRGIGTATYNLIPSYMAATLYYIITATILGFGQSWLERRFGRGYNPTEPSANGRRRAKADAKTARTAIMFPGSDH</sequence>
<gene>
    <name evidence="8" type="ORF">brsh051_11640</name>
</gene>
<dbReference type="AlphaFoldDB" id="A0AAN0KFJ8"/>
<evidence type="ECO:0000313" key="9">
    <source>
        <dbReference type="Proteomes" id="UP001431656"/>
    </source>
</evidence>
<evidence type="ECO:0000256" key="2">
    <source>
        <dbReference type="ARBA" id="ARBA00022692"/>
    </source>
</evidence>
<name>A0AAN0KFJ8_9ACTN</name>
<dbReference type="PANTHER" id="PTHR30614">
    <property type="entry name" value="MEMBRANE COMPONENT OF AMINO ACID ABC TRANSPORTER"/>
    <property type="match status" value="1"/>
</dbReference>
<evidence type="ECO:0000256" key="3">
    <source>
        <dbReference type="ARBA" id="ARBA00022970"/>
    </source>
</evidence>
<feature type="domain" description="ABC transmembrane type-1" evidence="7">
    <location>
        <begin position="73"/>
        <end position="284"/>
    </location>
</feature>
<dbReference type="InterPro" id="IPR000515">
    <property type="entry name" value="MetI-like"/>
</dbReference>
<dbReference type="GO" id="GO:0005886">
    <property type="term" value="C:plasma membrane"/>
    <property type="evidence" value="ECO:0007669"/>
    <property type="project" value="UniProtKB-SubCell"/>
</dbReference>
<protein>
    <submittedName>
        <fullName evidence="8">Amino acid ABC transporter permease</fullName>
    </submittedName>
</protein>
<feature type="transmembrane region" description="Helical" evidence="6">
    <location>
        <begin position="31"/>
        <end position="49"/>
    </location>
</feature>
<dbReference type="GO" id="GO:0006865">
    <property type="term" value="P:amino acid transport"/>
    <property type="evidence" value="ECO:0007669"/>
    <property type="project" value="UniProtKB-KW"/>
</dbReference>
<evidence type="ECO:0000256" key="1">
    <source>
        <dbReference type="ARBA" id="ARBA00004141"/>
    </source>
</evidence>
<dbReference type="KEGG" id="broo:brsh051_11640"/>
<evidence type="ECO:0000256" key="5">
    <source>
        <dbReference type="ARBA" id="ARBA00023136"/>
    </source>
</evidence>
<feature type="transmembrane region" description="Helical" evidence="6">
    <location>
        <begin position="122"/>
        <end position="144"/>
    </location>
</feature>
<keyword evidence="9" id="KW-1185">Reference proteome</keyword>
<evidence type="ECO:0000256" key="4">
    <source>
        <dbReference type="ARBA" id="ARBA00022989"/>
    </source>
</evidence>
<keyword evidence="6" id="KW-0813">Transport</keyword>
<dbReference type="GO" id="GO:0055085">
    <property type="term" value="P:transmembrane transport"/>
    <property type="evidence" value="ECO:0007669"/>
    <property type="project" value="InterPro"/>
</dbReference>
<dbReference type="PROSITE" id="PS50928">
    <property type="entry name" value="ABC_TM1"/>
    <property type="match status" value="1"/>
</dbReference>
<dbReference type="Pfam" id="PF00528">
    <property type="entry name" value="BPD_transp_1"/>
    <property type="match status" value="1"/>
</dbReference>
<feature type="transmembrane region" description="Helical" evidence="6">
    <location>
        <begin position="69"/>
        <end position="96"/>
    </location>
</feature>
<dbReference type="EMBL" id="AP028056">
    <property type="protein sequence ID" value="BEH01883.1"/>
    <property type="molecule type" value="Genomic_DNA"/>
</dbReference>
<dbReference type="SUPFAM" id="SSF161098">
    <property type="entry name" value="MetI-like"/>
    <property type="match status" value="1"/>
</dbReference>
<dbReference type="InterPro" id="IPR043429">
    <property type="entry name" value="ArtM/GltK/GlnP/TcyL/YhdX-like"/>
</dbReference>
<proteinExistence type="inferred from homology"/>
<keyword evidence="2 6" id="KW-0812">Transmembrane</keyword>
<dbReference type="InterPro" id="IPR035906">
    <property type="entry name" value="MetI-like_sf"/>
</dbReference>
<keyword evidence="5 6" id="KW-0472">Membrane</keyword>
<reference evidence="8" key="1">
    <citation type="journal article" date="2024" name="Int. J. Syst. Evol. Microbiol.">
        <title>Brooklawnia propionicigenes sp. nov., a facultatively anaerobic, propionate-producing bacterium isolated from a methanogenic reactor treating waste from cattle farms.</title>
        <authorList>
            <person name="Akita Y."/>
            <person name="Ueki A."/>
            <person name="Tonouchi A."/>
            <person name="Sugawara Y."/>
            <person name="Honma S."/>
            <person name="Kaku N."/>
            <person name="Ueki K."/>
        </authorList>
    </citation>
    <scope>NUCLEOTIDE SEQUENCE</scope>
    <source>
        <strain evidence="8">SH051</strain>
    </source>
</reference>
<keyword evidence="3" id="KW-0029">Amino-acid transport</keyword>
<organism evidence="8 9">
    <name type="scientific">Brooklawnia propionicigenes</name>
    <dbReference type="NCBI Taxonomy" id="3041175"/>
    <lineage>
        <taxon>Bacteria</taxon>
        <taxon>Bacillati</taxon>
        <taxon>Actinomycetota</taxon>
        <taxon>Actinomycetes</taxon>
        <taxon>Propionibacteriales</taxon>
        <taxon>Propionibacteriaceae</taxon>
        <taxon>Brooklawnia</taxon>
    </lineage>
</organism>
<dbReference type="PANTHER" id="PTHR30614:SF0">
    <property type="entry name" value="L-CYSTINE TRANSPORT SYSTEM PERMEASE PROTEIN TCYL"/>
    <property type="match status" value="1"/>
</dbReference>
<comment type="similarity">
    <text evidence="6">Belongs to the binding-protein-dependent transport system permease family.</text>
</comment>
<dbReference type="CDD" id="cd06261">
    <property type="entry name" value="TM_PBP2"/>
    <property type="match status" value="1"/>
</dbReference>
<evidence type="ECO:0000256" key="6">
    <source>
        <dbReference type="RuleBase" id="RU363032"/>
    </source>
</evidence>
<comment type="subcellular location">
    <subcellularLocation>
        <location evidence="6">Cell membrane</location>
        <topology evidence="6">Multi-pass membrane protein</topology>
    </subcellularLocation>
    <subcellularLocation>
        <location evidence="1">Membrane</location>
        <topology evidence="1">Multi-pass membrane protein</topology>
    </subcellularLocation>
</comment>
<keyword evidence="4 6" id="KW-1133">Transmembrane helix</keyword>
<accession>A0AAN0KFJ8</accession>
<feature type="transmembrane region" description="Helical" evidence="6">
    <location>
        <begin position="164"/>
        <end position="183"/>
    </location>
</feature>